<sequence>QSQAGLRHLRALTPCIVEISGTLTDRVQQGRMIIRAEQIIVIETSRLAAVRDMQWQCSVMSEMARKVIHHGIYTRRPIW</sequence>
<dbReference type="GeneID" id="36322970"/>
<dbReference type="Proteomes" id="UP000194127">
    <property type="component" value="Unassembled WGS sequence"/>
</dbReference>
<proteinExistence type="predicted"/>
<gene>
    <name evidence="1" type="ORF">POSPLADRAFT_1042036</name>
</gene>
<organism evidence="1 2">
    <name type="scientific">Postia placenta MAD-698-R-SB12</name>
    <dbReference type="NCBI Taxonomy" id="670580"/>
    <lineage>
        <taxon>Eukaryota</taxon>
        <taxon>Fungi</taxon>
        <taxon>Dikarya</taxon>
        <taxon>Basidiomycota</taxon>
        <taxon>Agaricomycotina</taxon>
        <taxon>Agaricomycetes</taxon>
        <taxon>Polyporales</taxon>
        <taxon>Adustoporiaceae</taxon>
        <taxon>Rhodonia</taxon>
    </lineage>
</organism>
<feature type="non-terminal residue" evidence="1">
    <location>
        <position position="1"/>
    </location>
</feature>
<dbReference type="EMBL" id="KZ110615">
    <property type="protein sequence ID" value="OSX56186.1"/>
    <property type="molecule type" value="Genomic_DNA"/>
</dbReference>
<dbReference type="RefSeq" id="XP_024332980.1">
    <property type="nucleotide sequence ID" value="XM_024478020.1"/>
</dbReference>
<evidence type="ECO:0000313" key="1">
    <source>
        <dbReference type="EMBL" id="OSX56186.1"/>
    </source>
</evidence>
<accession>A0A1X6MIX0</accession>
<dbReference type="AlphaFoldDB" id="A0A1X6MIX0"/>
<reference evidence="1 2" key="1">
    <citation type="submission" date="2017-04" db="EMBL/GenBank/DDBJ databases">
        <title>Genome Sequence of the Model Brown-Rot Fungus Postia placenta SB12.</title>
        <authorList>
            <consortium name="DOE Joint Genome Institute"/>
            <person name="Gaskell J."/>
            <person name="Kersten P."/>
            <person name="Larrondo L.F."/>
            <person name="Canessa P."/>
            <person name="Martinez D."/>
            <person name="Hibbett D."/>
            <person name="Schmoll M."/>
            <person name="Kubicek C.P."/>
            <person name="Martinez A.T."/>
            <person name="Yadav J."/>
            <person name="Master E."/>
            <person name="Magnuson J.K."/>
            <person name="James T."/>
            <person name="Yaver D."/>
            <person name="Berka R."/>
            <person name="Labutti K."/>
            <person name="Lipzen A."/>
            <person name="Aerts A."/>
            <person name="Barry K."/>
            <person name="Henrissat B."/>
            <person name="Blanchette R."/>
            <person name="Grigoriev I."/>
            <person name="Cullen D."/>
        </authorList>
    </citation>
    <scope>NUCLEOTIDE SEQUENCE [LARGE SCALE GENOMIC DNA]</scope>
    <source>
        <strain evidence="1 2">MAD-698-R-SB12</strain>
    </source>
</reference>
<keyword evidence="2" id="KW-1185">Reference proteome</keyword>
<protein>
    <submittedName>
        <fullName evidence="1">Uncharacterized protein</fullName>
    </submittedName>
</protein>
<name>A0A1X6MIX0_9APHY</name>
<evidence type="ECO:0000313" key="2">
    <source>
        <dbReference type="Proteomes" id="UP000194127"/>
    </source>
</evidence>